<keyword evidence="4" id="KW-1185">Reference proteome</keyword>
<accession>A0A2G5UD56</accession>
<dbReference type="OrthoDB" id="409136at2759"/>
<dbReference type="AlphaFoldDB" id="A0A2G5UD56"/>
<dbReference type="Proteomes" id="UP000230233">
    <property type="component" value="Chromosome IV"/>
</dbReference>
<sequence>MEKVEIQMAGIRKFENGNILIIACLGDTCMRIPANTGTLTINEPKPEVLKITVTLSGGEGNQAFQHAQLFRTETTDDVAEGTESMVVRVYMK</sequence>
<evidence type="ECO:0000313" key="4">
    <source>
        <dbReference type="Proteomes" id="UP000230233"/>
    </source>
</evidence>
<feature type="domain" description="PAW" evidence="2">
    <location>
        <begin position="1"/>
        <end position="92"/>
    </location>
</feature>
<dbReference type="InterPro" id="IPR038680">
    <property type="entry name" value="PAW_sf"/>
</dbReference>
<dbReference type="GO" id="GO:0005737">
    <property type="term" value="C:cytoplasm"/>
    <property type="evidence" value="ECO:0007669"/>
    <property type="project" value="InterPro"/>
</dbReference>
<dbReference type="Pfam" id="PF04721">
    <property type="entry name" value="PAW"/>
    <property type="match status" value="1"/>
</dbReference>
<evidence type="ECO:0000259" key="2">
    <source>
        <dbReference type="PROSITE" id="PS51398"/>
    </source>
</evidence>
<dbReference type="SUPFAM" id="SSF49785">
    <property type="entry name" value="Galactose-binding domain-like"/>
    <property type="match status" value="1"/>
</dbReference>
<dbReference type="Gene3D" id="2.60.120.1020">
    <property type="entry name" value="Peptide N glycanase, PAW domain"/>
    <property type="match status" value="1"/>
</dbReference>
<reference evidence="4" key="1">
    <citation type="submission" date="2017-10" db="EMBL/GenBank/DDBJ databases">
        <title>Rapid genome shrinkage in a self-fertile nematode reveals novel sperm competition proteins.</title>
        <authorList>
            <person name="Yin D."/>
            <person name="Schwarz E.M."/>
            <person name="Thomas C.G."/>
            <person name="Felde R.L."/>
            <person name="Korf I.F."/>
            <person name="Cutter A.D."/>
            <person name="Schartner C.M."/>
            <person name="Ralston E.J."/>
            <person name="Meyer B.J."/>
            <person name="Haag E.S."/>
        </authorList>
    </citation>
    <scope>NUCLEOTIDE SEQUENCE [LARGE SCALE GENOMIC DNA]</scope>
    <source>
        <strain evidence="4">JU1422</strain>
    </source>
</reference>
<gene>
    <name evidence="3" type="primary">Cnig_chr_IV.g16096</name>
    <name evidence="3" type="ORF">B9Z55_016096</name>
</gene>
<evidence type="ECO:0000256" key="1">
    <source>
        <dbReference type="PROSITE-ProRule" id="PRU00731"/>
    </source>
</evidence>
<dbReference type="InterPro" id="IPR008979">
    <property type="entry name" value="Galactose-bd-like_sf"/>
</dbReference>
<comment type="caution">
    <text evidence="3">The sequence shown here is derived from an EMBL/GenBank/DDBJ whole genome shotgun (WGS) entry which is preliminary data.</text>
</comment>
<dbReference type="GO" id="GO:0006516">
    <property type="term" value="P:glycoprotein catabolic process"/>
    <property type="evidence" value="ECO:0007669"/>
    <property type="project" value="InterPro"/>
</dbReference>
<proteinExistence type="inferred from homology"/>
<name>A0A2G5UD56_9PELO</name>
<dbReference type="InterPro" id="IPR006588">
    <property type="entry name" value="Peptide_N_glycanase_PAW_dom"/>
</dbReference>
<protein>
    <recommendedName>
        <fullName evidence="2">PAW domain-containing protein</fullName>
    </recommendedName>
</protein>
<dbReference type="PROSITE" id="PS51398">
    <property type="entry name" value="PAW"/>
    <property type="match status" value="1"/>
</dbReference>
<organism evidence="3 4">
    <name type="scientific">Caenorhabditis nigoni</name>
    <dbReference type="NCBI Taxonomy" id="1611254"/>
    <lineage>
        <taxon>Eukaryota</taxon>
        <taxon>Metazoa</taxon>
        <taxon>Ecdysozoa</taxon>
        <taxon>Nematoda</taxon>
        <taxon>Chromadorea</taxon>
        <taxon>Rhabditida</taxon>
        <taxon>Rhabditina</taxon>
        <taxon>Rhabditomorpha</taxon>
        <taxon>Rhabditoidea</taxon>
        <taxon>Rhabditidae</taxon>
        <taxon>Peloderinae</taxon>
        <taxon>Caenorhabditis</taxon>
    </lineage>
</organism>
<comment type="similarity">
    <text evidence="1">Belongs to the transglutaminase-like superfamily. PNGase family.</text>
</comment>
<evidence type="ECO:0000313" key="3">
    <source>
        <dbReference type="EMBL" id="PIC37478.1"/>
    </source>
</evidence>
<dbReference type="STRING" id="1611254.A0A2G5UD56"/>
<dbReference type="EMBL" id="PDUG01000004">
    <property type="protein sequence ID" value="PIC37478.1"/>
    <property type="molecule type" value="Genomic_DNA"/>
</dbReference>